<feature type="modified residue" description="4-aspartylphosphate" evidence="2">
    <location>
        <position position="54"/>
    </location>
</feature>
<dbReference type="PANTHER" id="PTHR43214">
    <property type="entry name" value="TWO-COMPONENT RESPONSE REGULATOR"/>
    <property type="match status" value="1"/>
</dbReference>
<evidence type="ECO:0000256" key="2">
    <source>
        <dbReference type="PROSITE-ProRule" id="PRU00169"/>
    </source>
</evidence>
<dbReference type="EMBL" id="BOPG01000029">
    <property type="protein sequence ID" value="GIJ57119.1"/>
    <property type="molecule type" value="Genomic_DNA"/>
</dbReference>
<dbReference type="GO" id="GO:0003677">
    <property type="term" value="F:DNA binding"/>
    <property type="evidence" value="ECO:0007669"/>
    <property type="project" value="UniProtKB-KW"/>
</dbReference>
<dbReference type="AlphaFoldDB" id="A0A8J3Z4F2"/>
<name>A0A8J3Z4F2_9ACTN</name>
<dbReference type="InterPro" id="IPR036388">
    <property type="entry name" value="WH-like_DNA-bd_sf"/>
</dbReference>
<dbReference type="InterPro" id="IPR039420">
    <property type="entry name" value="WalR-like"/>
</dbReference>
<evidence type="ECO:0000313" key="6">
    <source>
        <dbReference type="Proteomes" id="UP000612585"/>
    </source>
</evidence>
<comment type="caution">
    <text evidence="5">The sequence shown here is derived from an EMBL/GenBank/DDBJ whole genome shotgun (WGS) entry which is preliminary data.</text>
</comment>
<feature type="domain" description="HTH luxR-type" evidence="3">
    <location>
        <begin position="152"/>
        <end position="217"/>
    </location>
</feature>
<gene>
    <name evidence="5" type="primary">desR_5</name>
    <name evidence="5" type="ORF">Vau01_046350</name>
</gene>
<dbReference type="PANTHER" id="PTHR43214:SF42">
    <property type="entry name" value="TRANSCRIPTIONAL REGULATORY PROTEIN DESR"/>
    <property type="match status" value="1"/>
</dbReference>
<protein>
    <submittedName>
        <fullName evidence="5">DNA-binding response regulator</fullName>
    </submittedName>
</protein>
<keyword evidence="6" id="KW-1185">Reference proteome</keyword>
<keyword evidence="1 5" id="KW-0238">DNA-binding</keyword>
<accession>A0A8J3Z4F2</accession>
<evidence type="ECO:0000256" key="1">
    <source>
        <dbReference type="ARBA" id="ARBA00023125"/>
    </source>
</evidence>
<organism evidence="5 6">
    <name type="scientific">Virgisporangium aurantiacum</name>
    <dbReference type="NCBI Taxonomy" id="175570"/>
    <lineage>
        <taxon>Bacteria</taxon>
        <taxon>Bacillati</taxon>
        <taxon>Actinomycetota</taxon>
        <taxon>Actinomycetes</taxon>
        <taxon>Micromonosporales</taxon>
        <taxon>Micromonosporaceae</taxon>
        <taxon>Virgisporangium</taxon>
    </lineage>
</organism>
<sequence length="219" mass="23588">MIHVLVAQDTPLFCGAIAALLQREADIEVIAEVSDRRAVVRTARSRRPDVNVLDLAVLRPEPGATAGTAPDTGPDADPLQDAINLCRTLPNCRSLIVLENARCDLLAKADREVLCSVGFVTRKASPEHLLSAVRSLANGHPVIDPELVLSVLTEPGNPLTHRERAVLALAAEGAGAREIANRLFLAVGTVRNCLSRINVKTGARNRLQAINRARRDGWI</sequence>
<dbReference type="SUPFAM" id="SSF52172">
    <property type="entry name" value="CheY-like"/>
    <property type="match status" value="1"/>
</dbReference>
<dbReference type="InterPro" id="IPR001789">
    <property type="entry name" value="Sig_transdc_resp-reg_receiver"/>
</dbReference>
<dbReference type="Gene3D" id="1.10.10.10">
    <property type="entry name" value="Winged helix-like DNA-binding domain superfamily/Winged helix DNA-binding domain"/>
    <property type="match status" value="1"/>
</dbReference>
<dbReference type="GO" id="GO:0000160">
    <property type="term" value="P:phosphorelay signal transduction system"/>
    <property type="evidence" value="ECO:0007669"/>
    <property type="project" value="InterPro"/>
</dbReference>
<evidence type="ECO:0000259" key="3">
    <source>
        <dbReference type="PROSITE" id="PS50043"/>
    </source>
</evidence>
<dbReference type="GO" id="GO:0006355">
    <property type="term" value="P:regulation of DNA-templated transcription"/>
    <property type="evidence" value="ECO:0007669"/>
    <property type="project" value="InterPro"/>
</dbReference>
<evidence type="ECO:0000259" key="4">
    <source>
        <dbReference type="PROSITE" id="PS50110"/>
    </source>
</evidence>
<dbReference type="PRINTS" id="PR00038">
    <property type="entry name" value="HTHLUXR"/>
</dbReference>
<keyword evidence="2" id="KW-0597">Phosphoprotein</keyword>
<dbReference type="InterPro" id="IPR000792">
    <property type="entry name" value="Tscrpt_reg_LuxR_C"/>
</dbReference>
<dbReference type="Proteomes" id="UP000612585">
    <property type="component" value="Unassembled WGS sequence"/>
</dbReference>
<dbReference type="SUPFAM" id="SSF46894">
    <property type="entry name" value="C-terminal effector domain of the bipartite response regulators"/>
    <property type="match status" value="1"/>
</dbReference>
<dbReference type="PROSITE" id="PS50110">
    <property type="entry name" value="RESPONSE_REGULATORY"/>
    <property type="match status" value="1"/>
</dbReference>
<evidence type="ECO:0000313" key="5">
    <source>
        <dbReference type="EMBL" id="GIJ57119.1"/>
    </source>
</evidence>
<dbReference type="InterPro" id="IPR016032">
    <property type="entry name" value="Sig_transdc_resp-reg_C-effctor"/>
</dbReference>
<dbReference type="SMART" id="SM00421">
    <property type="entry name" value="HTH_LUXR"/>
    <property type="match status" value="1"/>
</dbReference>
<dbReference type="PROSITE" id="PS00622">
    <property type="entry name" value="HTH_LUXR_1"/>
    <property type="match status" value="1"/>
</dbReference>
<dbReference type="PROSITE" id="PS50043">
    <property type="entry name" value="HTH_LUXR_2"/>
    <property type="match status" value="1"/>
</dbReference>
<dbReference type="Gene3D" id="3.40.50.2300">
    <property type="match status" value="1"/>
</dbReference>
<reference evidence="5" key="1">
    <citation type="submission" date="2021-01" db="EMBL/GenBank/DDBJ databases">
        <title>Whole genome shotgun sequence of Virgisporangium aurantiacum NBRC 16421.</title>
        <authorList>
            <person name="Komaki H."/>
            <person name="Tamura T."/>
        </authorList>
    </citation>
    <scope>NUCLEOTIDE SEQUENCE</scope>
    <source>
        <strain evidence="5">NBRC 16421</strain>
    </source>
</reference>
<feature type="domain" description="Response regulatory" evidence="4">
    <location>
        <begin position="3"/>
        <end position="137"/>
    </location>
</feature>
<dbReference type="Pfam" id="PF00196">
    <property type="entry name" value="GerE"/>
    <property type="match status" value="1"/>
</dbReference>
<proteinExistence type="predicted"/>
<dbReference type="InterPro" id="IPR011006">
    <property type="entry name" value="CheY-like_superfamily"/>
</dbReference>